<feature type="region of interest" description="Disordered" evidence="1">
    <location>
        <begin position="317"/>
        <end position="342"/>
    </location>
</feature>
<keyword evidence="2" id="KW-0472">Membrane</keyword>
<dbReference type="Proteomes" id="UP000628442">
    <property type="component" value="Unassembled WGS sequence"/>
</dbReference>
<keyword evidence="2" id="KW-1133">Transmembrane helix</keyword>
<dbReference type="Pfam" id="PF06761">
    <property type="entry name" value="IcmF-related"/>
    <property type="match status" value="1"/>
</dbReference>
<name>A0A411WXC4_9BURK</name>
<feature type="transmembrane region" description="Helical" evidence="2">
    <location>
        <begin position="483"/>
        <end position="505"/>
    </location>
</feature>
<dbReference type="EMBL" id="CP036401">
    <property type="protein sequence ID" value="QBI01298.1"/>
    <property type="molecule type" value="Genomic_DNA"/>
</dbReference>
<dbReference type="EMBL" id="BMWV01000003">
    <property type="protein sequence ID" value="GGY36769.1"/>
    <property type="molecule type" value="Genomic_DNA"/>
</dbReference>
<evidence type="ECO:0000313" key="9">
    <source>
        <dbReference type="Proteomes" id="UP000628442"/>
    </source>
</evidence>
<dbReference type="InterPro" id="IPR027417">
    <property type="entry name" value="P-loop_NTPase"/>
</dbReference>
<dbReference type="InterPro" id="IPR017731">
    <property type="entry name" value="TssM1-like"/>
</dbReference>
<dbReference type="PANTHER" id="PTHR36153:SF1">
    <property type="entry name" value="TYPE VI SECRETION SYSTEM COMPONENT TSSM1"/>
    <property type="match status" value="1"/>
</dbReference>
<reference evidence="6" key="3">
    <citation type="submission" date="2022-12" db="EMBL/GenBank/DDBJ databases">
        <authorList>
            <person name="Sun Q."/>
            <person name="Kim S."/>
        </authorList>
    </citation>
    <scope>NUCLEOTIDE SEQUENCE</scope>
    <source>
        <strain evidence="6">KCTC 12343</strain>
    </source>
</reference>
<gene>
    <name evidence="7" type="primary">tssM</name>
    <name evidence="7" type="ORF">EYF70_10930</name>
    <name evidence="6" type="ORF">GCM10007387_18890</name>
</gene>
<evidence type="ECO:0000256" key="2">
    <source>
        <dbReference type="SAM" id="Phobius"/>
    </source>
</evidence>
<keyword evidence="2" id="KW-0812">Transmembrane</keyword>
<evidence type="ECO:0000313" key="8">
    <source>
        <dbReference type="Proteomes" id="UP000292307"/>
    </source>
</evidence>
<keyword evidence="8" id="KW-1185">Reference proteome</keyword>
<dbReference type="AlphaFoldDB" id="A0A411WXC4"/>
<dbReference type="Pfam" id="PF06744">
    <property type="entry name" value="IcmF_C"/>
    <property type="match status" value="1"/>
</dbReference>
<evidence type="ECO:0000259" key="4">
    <source>
        <dbReference type="Pfam" id="PF06761"/>
    </source>
</evidence>
<evidence type="ECO:0000259" key="5">
    <source>
        <dbReference type="Pfam" id="PF14331"/>
    </source>
</evidence>
<evidence type="ECO:0000313" key="7">
    <source>
        <dbReference type="EMBL" id="QBI01298.1"/>
    </source>
</evidence>
<dbReference type="Pfam" id="PF14331">
    <property type="entry name" value="IcmF-related_N"/>
    <property type="match status" value="2"/>
</dbReference>
<dbReference type="InterPro" id="IPR053156">
    <property type="entry name" value="T6SS_TssM-like"/>
</dbReference>
<dbReference type="SUPFAM" id="SSF52540">
    <property type="entry name" value="P-loop containing nucleoside triphosphate hydrolases"/>
    <property type="match status" value="1"/>
</dbReference>
<proteinExistence type="predicted"/>
<reference evidence="7 8" key="2">
    <citation type="submission" date="2019-02" db="EMBL/GenBank/DDBJ databases">
        <title>Draft Genome Sequences of Six Type Strains of the Genus Massilia.</title>
        <authorList>
            <person name="Miess H."/>
            <person name="Frediansyhah A."/>
            <person name="Gross H."/>
        </authorList>
    </citation>
    <scope>NUCLEOTIDE SEQUENCE [LARGE SCALE GENOMIC DNA]</scope>
    <source>
        <strain evidence="7 8">DSM 17472</strain>
    </source>
</reference>
<feature type="transmembrane region" description="Helical" evidence="2">
    <location>
        <begin position="12"/>
        <end position="38"/>
    </location>
</feature>
<feature type="domain" description="Type VI secretion system component TssM1 N-terminal" evidence="5">
    <location>
        <begin position="209"/>
        <end position="319"/>
    </location>
</feature>
<dbReference type="NCBIfam" id="TIGR03348">
    <property type="entry name" value="VI_IcmF"/>
    <property type="match status" value="2"/>
</dbReference>
<dbReference type="Proteomes" id="UP000292307">
    <property type="component" value="Chromosome"/>
</dbReference>
<feature type="domain" description="IcmF-related" evidence="4">
    <location>
        <begin position="543"/>
        <end position="851"/>
    </location>
</feature>
<sequence length="1223" mass="132772">MKSLLSLLLHRRVTTGLGLAAFALLIWHVGPLVAIAGYRPLEPARIRLALICLVVLVYVGKALWKLWQARRANASLMNGLLQQAPAAASPGDTMAAEELATLRKRFEGAVDVLRKARLTGKPGAPGRWLASLGRQWVYELPWYILIGAPGSGKTTALVHSGLQFPLSGQFGREAIRGVGGTRNCDWWFTDEAVLLDTAGRYTTQESDQKTDSAAWTGFLQLLKKYRVRRPINGALLTLSVPDLLGQSPDERAAHLATLRKRLHELHEELDIRFPLYLLVTKLDLLPGFMEFFGELGKEDRAQVWGMTFPIRDAAGKDATKGAARDAGKPDGGRDGMADGGNAAAPDFGNEFAALEARLNARLVDRMQAERDPQKRAQLYLFPQQFAALKGTLGEFVDGIVSDSRFAERPLLRGVYFTSGTQEGSPIDRMLGGVGRALQLDRKMLPPQSPTGKSFFITRLLKDVVFQEAGLAGTNLRRERRRALVQLGALAVAALLAAGMIVAWAVSYAGNRAYVAGVQERLDAIAQQVRALEANRSADVVELLPVLRTVRDLANVPGQAPGEAPFAMGAGLYQGDKLASAAQTAYRNLLRDVFLARLEARVRQQLQGAGGNPELLYEALKAYIMLHEPRHFQGAALKAFITADWESTLPRSVTLEQRRELEAHLDALLAGERPTAPQPADQQLIASAREAVARTPLAVRIYNRIKRGGAGADLPEFTVAGAAGPAAPLVFARASGQPLTSGVPGLYSVNGYRNAFLKEAARVTGQLADEEGWVLGLAEKDRRFTDPAQRAGQLDEVRRLYLEDYARIWRAFVDDIKLVRAGSLQGSIQTARVLSMPDSPLPALLRAVVREVTLVQGDAADKSIADKAGDTVESTRKELMKLFGSEAVKPAAARETQPERIVDDRFDDLRRLVASAGPGQPAPIDATTSLINELYTLLTATEAALKGANTPPPSDVPNKVKAQGGLMPEPVRSILLTLASGSASQALGMTRSNLNQAMGATLGEFCNNAVTGRYPFTKGSPRDVTQDDFSRLFAPGGMIDEFFQKNLAQYVNTNTRPWSFRSVGDATMGGSSGALLQFQRAQVIRDVFFRGGAAAGMRLELKPVMMDASITQFTLDVDGQLVKYSHGPQVPAQVQWPGPRGSTQVRLQVTPPSAAGASGRTYEGAWALFRLFDQAQVDGTGQPEKFIATFNVDGRRTQFEVLTSSVRNPFRLAELEQFRCPGVL</sequence>
<feature type="domain" description="Type VI secretion system IcmF C-terminal" evidence="3">
    <location>
        <begin position="1099"/>
        <end position="1203"/>
    </location>
</feature>
<evidence type="ECO:0000256" key="1">
    <source>
        <dbReference type="SAM" id="MobiDB-lite"/>
    </source>
</evidence>
<evidence type="ECO:0000313" key="6">
    <source>
        <dbReference type="EMBL" id="GGY36769.1"/>
    </source>
</evidence>
<dbReference type="PANTHER" id="PTHR36153">
    <property type="entry name" value="INNER MEMBRANE PROTEIN-RELATED"/>
    <property type="match status" value="1"/>
</dbReference>
<dbReference type="InterPro" id="IPR009612">
    <property type="entry name" value="IcmF-rel"/>
</dbReference>
<evidence type="ECO:0000259" key="3">
    <source>
        <dbReference type="Pfam" id="PF06744"/>
    </source>
</evidence>
<dbReference type="InterPro" id="IPR025743">
    <property type="entry name" value="TssM1_N"/>
</dbReference>
<accession>A0A411WXC4</accession>
<feature type="transmembrane region" description="Helical" evidence="2">
    <location>
        <begin position="44"/>
        <end position="64"/>
    </location>
</feature>
<dbReference type="OrthoDB" id="9758229at2"/>
<feature type="domain" description="Type VI secretion system component TssM1 N-terminal" evidence="5">
    <location>
        <begin position="343"/>
        <end position="491"/>
    </location>
</feature>
<reference evidence="6" key="1">
    <citation type="journal article" date="2014" name="Int. J. Syst. Evol. Microbiol.">
        <title>Complete genome sequence of Corynebacterium casei LMG S-19264T (=DSM 44701T), isolated from a smear-ripened cheese.</title>
        <authorList>
            <consortium name="US DOE Joint Genome Institute (JGI-PGF)"/>
            <person name="Walter F."/>
            <person name="Albersmeier A."/>
            <person name="Kalinowski J."/>
            <person name="Ruckert C."/>
        </authorList>
    </citation>
    <scope>NUCLEOTIDE SEQUENCE</scope>
    <source>
        <strain evidence="6">KCTC 12343</strain>
    </source>
</reference>
<dbReference type="InterPro" id="IPR010623">
    <property type="entry name" value="IcmF_C"/>
</dbReference>
<organism evidence="6 9">
    <name type="scientific">Pseudoduganella albidiflava</name>
    <dbReference type="NCBI Taxonomy" id="321983"/>
    <lineage>
        <taxon>Bacteria</taxon>
        <taxon>Pseudomonadati</taxon>
        <taxon>Pseudomonadota</taxon>
        <taxon>Betaproteobacteria</taxon>
        <taxon>Burkholderiales</taxon>
        <taxon>Oxalobacteraceae</taxon>
        <taxon>Telluria group</taxon>
        <taxon>Pseudoduganella</taxon>
    </lineage>
</organism>
<feature type="compositionally biased region" description="Basic and acidic residues" evidence="1">
    <location>
        <begin position="317"/>
        <end position="336"/>
    </location>
</feature>
<dbReference type="RefSeq" id="WP_131145420.1">
    <property type="nucleotide sequence ID" value="NZ_BMWV01000003.1"/>
</dbReference>
<protein>
    <submittedName>
        <fullName evidence="7">Type VI secretion system membrane subunit TssM</fullName>
    </submittedName>
</protein>